<comment type="caution">
    <text evidence="1">The sequence shown here is derived from an EMBL/GenBank/DDBJ whole genome shotgun (WGS) entry which is preliminary data.</text>
</comment>
<evidence type="ECO:0000313" key="2">
    <source>
        <dbReference type="Proteomes" id="UP001165343"/>
    </source>
</evidence>
<dbReference type="EMBL" id="JAMGBC010000001">
    <property type="protein sequence ID" value="MCL6679435.1"/>
    <property type="molecule type" value="Genomic_DNA"/>
</dbReference>
<name>A0ABT0RGN8_9SPHN</name>
<organism evidence="1 2">
    <name type="scientific">Sphingomonas anseongensis</name>
    <dbReference type="NCBI Taxonomy" id="2908207"/>
    <lineage>
        <taxon>Bacteria</taxon>
        <taxon>Pseudomonadati</taxon>
        <taxon>Pseudomonadota</taxon>
        <taxon>Alphaproteobacteria</taxon>
        <taxon>Sphingomonadales</taxon>
        <taxon>Sphingomonadaceae</taxon>
        <taxon>Sphingomonas</taxon>
    </lineage>
</organism>
<dbReference type="RefSeq" id="WP_249868332.1">
    <property type="nucleotide sequence ID" value="NZ_JAMGBC010000001.1"/>
</dbReference>
<evidence type="ECO:0000313" key="1">
    <source>
        <dbReference type="EMBL" id="MCL6679435.1"/>
    </source>
</evidence>
<gene>
    <name evidence="1" type="ORF">LZ519_08950</name>
</gene>
<protein>
    <submittedName>
        <fullName evidence="1">MICOS complex subunit MIC60</fullName>
    </submittedName>
</protein>
<accession>A0ABT0RGN8</accession>
<dbReference type="Proteomes" id="UP001165343">
    <property type="component" value="Unassembled WGS sequence"/>
</dbReference>
<reference evidence="1" key="1">
    <citation type="submission" date="2022-05" db="EMBL/GenBank/DDBJ databases">
        <authorList>
            <person name="Jo J.-H."/>
            <person name="Im W.-T."/>
        </authorList>
    </citation>
    <scope>NUCLEOTIDE SEQUENCE</scope>
    <source>
        <strain evidence="1">RG327</strain>
    </source>
</reference>
<proteinExistence type="predicted"/>
<keyword evidence="2" id="KW-1185">Reference proteome</keyword>
<sequence>MGWGARLLIGLVLVLVGAAAATWALAHYQSVARVLGVTAPAPPPQQLVLPVQPHPTSTLNPAIADQIGQLQARLQRVESESAQAQGSAGRADALLIAFAARRAIERGVALGYLEPLLVDRFGKDHPEAVATIVTSSRSPVRLTELIGQFQDLEPELIGPPPNEGLWTGVQRGLSSLITVHRSDRPSSQPKARYERALAHLMSGEVDSALAETMRLPGAPRARDWINSARRYVASHRALDEIESTALLGRSDPS</sequence>